<feature type="region of interest" description="Disordered" evidence="1">
    <location>
        <begin position="338"/>
        <end position="359"/>
    </location>
</feature>
<comment type="caution">
    <text evidence="2">The sequence shown here is derived from an EMBL/GenBank/DDBJ whole genome shotgun (WGS) entry which is preliminary data.</text>
</comment>
<evidence type="ECO:0008006" key="4">
    <source>
        <dbReference type="Google" id="ProtNLM"/>
    </source>
</evidence>
<protein>
    <recommendedName>
        <fullName evidence="4">Transcriptional regulator</fullName>
    </recommendedName>
</protein>
<feature type="compositionally biased region" description="Polar residues" evidence="1">
    <location>
        <begin position="339"/>
        <end position="349"/>
    </location>
</feature>
<feature type="compositionally biased region" description="Basic and acidic residues" evidence="1">
    <location>
        <begin position="350"/>
        <end position="359"/>
    </location>
</feature>
<accession>A0A9W6R768</accession>
<organism evidence="2 3">
    <name type="scientific">Amycolatopsis taiwanensis</name>
    <dbReference type="NCBI Taxonomy" id="342230"/>
    <lineage>
        <taxon>Bacteria</taxon>
        <taxon>Bacillati</taxon>
        <taxon>Actinomycetota</taxon>
        <taxon>Actinomycetes</taxon>
        <taxon>Pseudonocardiales</taxon>
        <taxon>Pseudonocardiaceae</taxon>
        <taxon>Amycolatopsis</taxon>
    </lineage>
</organism>
<evidence type="ECO:0000313" key="3">
    <source>
        <dbReference type="Proteomes" id="UP001165136"/>
    </source>
</evidence>
<proteinExistence type="predicted"/>
<dbReference type="AlphaFoldDB" id="A0A9W6R768"/>
<dbReference type="InterPro" id="IPR043128">
    <property type="entry name" value="Rev_trsase/Diguanyl_cyclase"/>
</dbReference>
<evidence type="ECO:0000313" key="2">
    <source>
        <dbReference type="EMBL" id="GLY70334.1"/>
    </source>
</evidence>
<dbReference type="Gene3D" id="3.30.70.270">
    <property type="match status" value="1"/>
</dbReference>
<dbReference type="EMBL" id="BSTI01000022">
    <property type="protein sequence ID" value="GLY70334.1"/>
    <property type="molecule type" value="Genomic_DNA"/>
</dbReference>
<keyword evidence="3" id="KW-1185">Reference proteome</keyword>
<sequence length="439" mass="47566">MTESQEPPNSHQPVVGVAGPPDLVTRITELGAGLAGEDQADWRLVGITYHDEREVARELAKVESGLDSCLFTGPLPYDLARAAGELAVPATYIPLSSSALYGALARAGLEQRADVRHLSIDSIPRSEIDEAYAYLHMPVTDVQVIEYRDPDSPAEFFEFHRDAHRSQVAELALTSVRSVAQRLADADVPVLLMRPTTATIRSALRTAALLGIGSRLEDSQIAIGIVELPPTGQYSRDQLRLAVHHILLDEAWRMDATVLARDERSYYLVTTFGSLTAATEDLSAPPFIERIRQEVGLDVKFGIGLGVTARAAEANARTALAKADSAGERSYVVGADGTVLTSPMRPNTRQRSENPAHRKARTTLDRLAKALGSDPGSPADRLVVDAGVVAELLDITPRAARRVLHTLTETGLAWQLPPLRSPGPGRPKQLYRLLPEKLG</sequence>
<reference evidence="2" key="1">
    <citation type="submission" date="2023-03" db="EMBL/GenBank/DDBJ databases">
        <title>Amycolatopsis taiwanensis NBRC 103393.</title>
        <authorList>
            <person name="Ichikawa N."/>
            <person name="Sato H."/>
            <person name="Tonouchi N."/>
        </authorList>
    </citation>
    <scope>NUCLEOTIDE SEQUENCE</scope>
    <source>
        <strain evidence="2">NBRC 103393</strain>
    </source>
</reference>
<evidence type="ECO:0000256" key="1">
    <source>
        <dbReference type="SAM" id="MobiDB-lite"/>
    </source>
</evidence>
<dbReference type="RefSeq" id="WP_285489549.1">
    <property type="nucleotide sequence ID" value="NZ_BSTI01000022.1"/>
</dbReference>
<gene>
    <name evidence="2" type="ORF">Atai01_69530</name>
</gene>
<dbReference type="Proteomes" id="UP001165136">
    <property type="component" value="Unassembled WGS sequence"/>
</dbReference>
<name>A0A9W6R768_9PSEU</name>